<protein>
    <submittedName>
        <fullName evidence="2">Uncharacterized protein</fullName>
    </submittedName>
</protein>
<evidence type="ECO:0000313" key="3">
    <source>
        <dbReference type="Proteomes" id="UP001595075"/>
    </source>
</evidence>
<reference evidence="2 3" key="1">
    <citation type="journal article" date="2024" name="Commun. Biol.">
        <title>Comparative genomic analysis of thermophilic fungi reveals convergent evolutionary adaptations and gene losses.</title>
        <authorList>
            <person name="Steindorff A.S."/>
            <person name="Aguilar-Pontes M.V."/>
            <person name="Robinson A.J."/>
            <person name="Andreopoulos B."/>
            <person name="LaButti K."/>
            <person name="Kuo A."/>
            <person name="Mondo S."/>
            <person name="Riley R."/>
            <person name="Otillar R."/>
            <person name="Haridas S."/>
            <person name="Lipzen A."/>
            <person name="Grimwood J."/>
            <person name="Schmutz J."/>
            <person name="Clum A."/>
            <person name="Reid I.D."/>
            <person name="Moisan M.C."/>
            <person name="Butler G."/>
            <person name="Nguyen T.T.M."/>
            <person name="Dewar K."/>
            <person name="Conant G."/>
            <person name="Drula E."/>
            <person name="Henrissat B."/>
            <person name="Hansel C."/>
            <person name="Singer S."/>
            <person name="Hutchinson M.I."/>
            <person name="de Vries R.P."/>
            <person name="Natvig D.O."/>
            <person name="Powell A.J."/>
            <person name="Tsang A."/>
            <person name="Grigoriev I.V."/>
        </authorList>
    </citation>
    <scope>NUCLEOTIDE SEQUENCE [LARGE SCALE GENOMIC DNA]</scope>
    <source>
        <strain evidence="2 3">CBS 494.80</strain>
    </source>
</reference>
<feature type="region of interest" description="Disordered" evidence="1">
    <location>
        <begin position="125"/>
        <end position="155"/>
    </location>
</feature>
<dbReference type="Proteomes" id="UP001595075">
    <property type="component" value="Unassembled WGS sequence"/>
</dbReference>
<comment type="caution">
    <text evidence="2">The sequence shown here is derived from an EMBL/GenBank/DDBJ whole genome shotgun (WGS) entry which is preliminary data.</text>
</comment>
<evidence type="ECO:0000313" key="2">
    <source>
        <dbReference type="EMBL" id="KAL2071454.1"/>
    </source>
</evidence>
<keyword evidence="3" id="KW-1185">Reference proteome</keyword>
<organism evidence="2 3">
    <name type="scientific">Oculimacula yallundae</name>
    <dbReference type="NCBI Taxonomy" id="86028"/>
    <lineage>
        <taxon>Eukaryota</taxon>
        <taxon>Fungi</taxon>
        <taxon>Dikarya</taxon>
        <taxon>Ascomycota</taxon>
        <taxon>Pezizomycotina</taxon>
        <taxon>Leotiomycetes</taxon>
        <taxon>Helotiales</taxon>
        <taxon>Ploettnerulaceae</taxon>
        <taxon>Oculimacula</taxon>
    </lineage>
</organism>
<accession>A0ABR4CN77</accession>
<sequence length="186" mass="20288">MPPPSVMPAFVSDPDLRSLVSGPDLVNLPEVPVATLVASLWTLIRTAFNFHLSALYSLCLSIVESYWNFSRPPQQSTISTLVPSLLSTSGPISKDHIPYCTSTRGLAAEWCYLTHAHVHSVVNRDSKTPAGSMQRHLSCLPNSESQPKAPVSTPELDLPTVRTLQTPAVPISRTQNITSSHQMFLS</sequence>
<proteinExistence type="predicted"/>
<dbReference type="EMBL" id="JAZHXI010000005">
    <property type="protein sequence ID" value="KAL2071454.1"/>
    <property type="molecule type" value="Genomic_DNA"/>
</dbReference>
<evidence type="ECO:0000256" key="1">
    <source>
        <dbReference type="SAM" id="MobiDB-lite"/>
    </source>
</evidence>
<name>A0ABR4CN77_9HELO</name>
<gene>
    <name evidence="2" type="ORF">VTL71DRAFT_12689</name>
</gene>